<dbReference type="Gene3D" id="6.10.340.10">
    <property type="match status" value="1"/>
</dbReference>
<dbReference type="Pfam" id="PF00672">
    <property type="entry name" value="HAMP"/>
    <property type="match status" value="1"/>
</dbReference>
<dbReference type="SUPFAM" id="SSF47384">
    <property type="entry name" value="Homodimeric domain of signal transducing histidine kinase"/>
    <property type="match status" value="1"/>
</dbReference>
<evidence type="ECO:0000256" key="11">
    <source>
        <dbReference type="ARBA" id="ARBA00023136"/>
    </source>
</evidence>
<evidence type="ECO:0000256" key="12">
    <source>
        <dbReference type="SAM" id="Phobius"/>
    </source>
</evidence>
<evidence type="ECO:0000313" key="15">
    <source>
        <dbReference type="EMBL" id="TWP35459.1"/>
    </source>
</evidence>
<keyword evidence="6" id="KW-0808">Transferase</keyword>
<dbReference type="GO" id="GO:0005509">
    <property type="term" value="F:calcium ion binding"/>
    <property type="evidence" value="ECO:0007669"/>
    <property type="project" value="UniProtKB-ARBA"/>
</dbReference>
<evidence type="ECO:0000256" key="5">
    <source>
        <dbReference type="ARBA" id="ARBA00022553"/>
    </source>
</evidence>
<evidence type="ECO:0000256" key="1">
    <source>
        <dbReference type="ARBA" id="ARBA00000085"/>
    </source>
</evidence>
<keyword evidence="5" id="KW-0597">Phosphoprotein</keyword>
<comment type="catalytic activity">
    <reaction evidence="1">
        <text>ATP + protein L-histidine = ADP + protein N-phospho-L-histidine.</text>
        <dbReference type="EC" id="2.7.13.3"/>
    </reaction>
</comment>
<dbReference type="PRINTS" id="PR00344">
    <property type="entry name" value="BCTRLSENSOR"/>
</dbReference>
<dbReference type="EC" id="2.7.13.3" evidence="4"/>
<dbReference type="AlphaFoldDB" id="A0A563DZB3"/>
<dbReference type="InterPro" id="IPR036097">
    <property type="entry name" value="HisK_dim/P_sf"/>
</dbReference>
<dbReference type="InterPro" id="IPR003661">
    <property type="entry name" value="HisK_dim/P_dom"/>
</dbReference>
<sequence>MPLRLRLTALLVALMTAAMLITGLVATYQLRSFLLQRQDAELQAAKTELVAAATSKQGTKDRDVPAYVPTGTYVVRLRWQGGAAQDFLGAANAAPAWPPLTPNDPHVKDGRPFTVGSLQGDGQWRLVAGTIPGHEGTYAVAVSLRRVDDIVERLILVIGTAEGLLLISCGVLGWFLVRRAMRPLRDIQNTARAIADGDLTRRITLRSTHDEIGSLSKSLNVMLARIEDSFEVRRASEERMRRFVADASHELRTPLATVRGYAELFRQGAVSSAADLRSAMRRIEDESTRMGVMVDDLLLLTRLERRQVDPDAPAHPFEPVDLTVLGADAVQDAIALDHSRPIRLLGVSGRVKPTMVSGDEAGLRQVVTNLMANAIRYTPPQTPLEVLVGSEDGTARLAVRDHGPGVQDALRERIFERFYRADASRNSTRGGSGLGLAIVSAIMQAHDGVVRLEDTRDGGATFVLELPLLHTPITQQAHRVTNDDSQPPEVE</sequence>
<evidence type="ECO:0000256" key="6">
    <source>
        <dbReference type="ARBA" id="ARBA00022679"/>
    </source>
</evidence>
<evidence type="ECO:0000256" key="4">
    <source>
        <dbReference type="ARBA" id="ARBA00012438"/>
    </source>
</evidence>
<feature type="domain" description="HAMP" evidence="14">
    <location>
        <begin position="178"/>
        <end position="231"/>
    </location>
</feature>
<comment type="cofactor">
    <cofactor evidence="2">
        <name>a divalent metal cation</name>
        <dbReference type="ChEBI" id="CHEBI:60240"/>
    </cofactor>
</comment>
<dbReference type="InterPro" id="IPR003660">
    <property type="entry name" value="HAMP_dom"/>
</dbReference>
<keyword evidence="10" id="KW-0902">Two-component regulatory system</keyword>
<dbReference type="GO" id="GO:0005886">
    <property type="term" value="C:plasma membrane"/>
    <property type="evidence" value="ECO:0007669"/>
    <property type="project" value="UniProtKB-SubCell"/>
</dbReference>
<evidence type="ECO:0000256" key="3">
    <source>
        <dbReference type="ARBA" id="ARBA00004236"/>
    </source>
</evidence>
<dbReference type="CDD" id="cd00075">
    <property type="entry name" value="HATPase"/>
    <property type="match status" value="1"/>
</dbReference>
<dbReference type="SMART" id="SM00388">
    <property type="entry name" value="HisKA"/>
    <property type="match status" value="1"/>
</dbReference>
<accession>A0A563DZB3</accession>
<keyword evidence="7 12" id="KW-0812">Transmembrane</keyword>
<dbReference type="Gene3D" id="3.30.565.10">
    <property type="entry name" value="Histidine kinase-like ATPase, C-terminal domain"/>
    <property type="match status" value="1"/>
</dbReference>
<dbReference type="InterPro" id="IPR003594">
    <property type="entry name" value="HATPase_dom"/>
</dbReference>
<dbReference type="SMART" id="SM00304">
    <property type="entry name" value="HAMP"/>
    <property type="match status" value="1"/>
</dbReference>
<evidence type="ECO:0000259" key="13">
    <source>
        <dbReference type="PROSITE" id="PS50109"/>
    </source>
</evidence>
<reference evidence="15 16" key="1">
    <citation type="submission" date="2019-05" db="EMBL/GenBank/DDBJ databases">
        <authorList>
            <person name="Lee S.D."/>
        </authorList>
    </citation>
    <scope>NUCLEOTIDE SEQUENCE [LARGE SCALE GENOMIC DNA]</scope>
    <source>
        <strain evidence="15 16">C5-26</strain>
    </source>
</reference>
<dbReference type="PROSITE" id="PS50109">
    <property type="entry name" value="HIS_KIN"/>
    <property type="match status" value="1"/>
</dbReference>
<dbReference type="PANTHER" id="PTHR45436">
    <property type="entry name" value="SENSOR HISTIDINE KINASE YKOH"/>
    <property type="match status" value="1"/>
</dbReference>
<name>A0A563DZB3_9MICO</name>
<dbReference type="InterPro" id="IPR005467">
    <property type="entry name" value="His_kinase_dom"/>
</dbReference>
<dbReference type="SUPFAM" id="SSF55874">
    <property type="entry name" value="ATPase domain of HSP90 chaperone/DNA topoisomerase II/histidine kinase"/>
    <property type="match status" value="1"/>
</dbReference>
<dbReference type="SUPFAM" id="SSF158472">
    <property type="entry name" value="HAMP domain-like"/>
    <property type="match status" value="1"/>
</dbReference>
<keyword evidence="9 12" id="KW-1133">Transmembrane helix</keyword>
<evidence type="ECO:0000256" key="7">
    <source>
        <dbReference type="ARBA" id="ARBA00022692"/>
    </source>
</evidence>
<evidence type="ECO:0000259" key="14">
    <source>
        <dbReference type="PROSITE" id="PS50885"/>
    </source>
</evidence>
<dbReference type="PROSITE" id="PS50885">
    <property type="entry name" value="HAMP"/>
    <property type="match status" value="1"/>
</dbReference>
<proteinExistence type="predicted"/>
<comment type="subcellular location">
    <subcellularLocation>
        <location evidence="3">Cell membrane</location>
    </subcellularLocation>
</comment>
<dbReference type="Proteomes" id="UP000320244">
    <property type="component" value="Unassembled WGS sequence"/>
</dbReference>
<evidence type="ECO:0000313" key="16">
    <source>
        <dbReference type="Proteomes" id="UP000320244"/>
    </source>
</evidence>
<feature type="transmembrane region" description="Helical" evidence="12">
    <location>
        <begin position="154"/>
        <end position="177"/>
    </location>
</feature>
<evidence type="ECO:0000256" key="8">
    <source>
        <dbReference type="ARBA" id="ARBA00022777"/>
    </source>
</evidence>
<dbReference type="InterPro" id="IPR004358">
    <property type="entry name" value="Sig_transdc_His_kin-like_C"/>
</dbReference>
<dbReference type="OrthoDB" id="9786919at2"/>
<dbReference type="EMBL" id="VCQV01000019">
    <property type="protein sequence ID" value="TWP35459.1"/>
    <property type="molecule type" value="Genomic_DNA"/>
</dbReference>
<dbReference type="Pfam" id="PF00512">
    <property type="entry name" value="HisKA"/>
    <property type="match status" value="1"/>
</dbReference>
<dbReference type="GO" id="GO:0000155">
    <property type="term" value="F:phosphorelay sensor kinase activity"/>
    <property type="evidence" value="ECO:0007669"/>
    <property type="project" value="InterPro"/>
</dbReference>
<dbReference type="Gene3D" id="1.10.287.130">
    <property type="match status" value="1"/>
</dbReference>
<keyword evidence="16" id="KW-1185">Reference proteome</keyword>
<dbReference type="Pfam" id="PF02518">
    <property type="entry name" value="HATPase_c"/>
    <property type="match status" value="1"/>
</dbReference>
<evidence type="ECO:0000256" key="9">
    <source>
        <dbReference type="ARBA" id="ARBA00022989"/>
    </source>
</evidence>
<feature type="domain" description="Histidine kinase" evidence="13">
    <location>
        <begin position="246"/>
        <end position="470"/>
    </location>
</feature>
<comment type="caution">
    <text evidence="15">The sequence shown here is derived from an EMBL/GenBank/DDBJ whole genome shotgun (WGS) entry which is preliminary data.</text>
</comment>
<dbReference type="CDD" id="cd00082">
    <property type="entry name" value="HisKA"/>
    <property type="match status" value="1"/>
</dbReference>
<organism evidence="15 16">
    <name type="scientific">Leekyejoonella antrihumi</name>
    <dbReference type="NCBI Taxonomy" id="1660198"/>
    <lineage>
        <taxon>Bacteria</taxon>
        <taxon>Bacillati</taxon>
        <taxon>Actinomycetota</taxon>
        <taxon>Actinomycetes</taxon>
        <taxon>Micrococcales</taxon>
        <taxon>Dermacoccaceae</taxon>
        <taxon>Leekyejoonella</taxon>
    </lineage>
</organism>
<dbReference type="PANTHER" id="PTHR45436:SF5">
    <property type="entry name" value="SENSOR HISTIDINE KINASE TRCS"/>
    <property type="match status" value="1"/>
</dbReference>
<gene>
    <name evidence="15" type="ORF">FGL98_13895</name>
</gene>
<keyword evidence="11 12" id="KW-0472">Membrane</keyword>
<dbReference type="CDD" id="cd06225">
    <property type="entry name" value="HAMP"/>
    <property type="match status" value="1"/>
</dbReference>
<dbReference type="InterPro" id="IPR036890">
    <property type="entry name" value="HATPase_C_sf"/>
</dbReference>
<dbReference type="RefSeq" id="WP_146317424.1">
    <property type="nucleotide sequence ID" value="NZ_VCQV01000019.1"/>
</dbReference>
<dbReference type="FunFam" id="3.30.565.10:FF:000006">
    <property type="entry name" value="Sensor histidine kinase WalK"/>
    <property type="match status" value="1"/>
</dbReference>
<dbReference type="FunFam" id="1.10.287.130:FF:000001">
    <property type="entry name" value="Two-component sensor histidine kinase"/>
    <property type="match status" value="1"/>
</dbReference>
<protein>
    <recommendedName>
        <fullName evidence="4">histidine kinase</fullName>
        <ecNumber evidence="4">2.7.13.3</ecNumber>
    </recommendedName>
</protein>
<reference evidence="15 16" key="2">
    <citation type="submission" date="2019-08" db="EMBL/GenBank/DDBJ databases">
        <title>Jejuicoccus antrihumi gen. nov., sp. nov., a new member of the family Dermacoccaceae isolated from a cave.</title>
        <authorList>
            <person name="Schumann P."/>
            <person name="Kim I.S."/>
        </authorList>
    </citation>
    <scope>NUCLEOTIDE SEQUENCE [LARGE SCALE GENOMIC DNA]</scope>
    <source>
        <strain evidence="15 16">C5-26</strain>
    </source>
</reference>
<dbReference type="InterPro" id="IPR050428">
    <property type="entry name" value="TCS_sensor_his_kinase"/>
</dbReference>
<evidence type="ECO:0000256" key="2">
    <source>
        <dbReference type="ARBA" id="ARBA00001968"/>
    </source>
</evidence>
<dbReference type="SMART" id="SM00387">
    <property type="entry name" value="HATPase_c"/>
    <property type="match status" value="1"/>
</dbReference>
<evidence type="ECO:0000256" key="10">
    <source>
        <dbReference type="ARBA" id="ARBA00023012"/>
    </source>
</evidence>
<keyword evidence="8 15" id="KW-0418">Kinase</keyword>